<evidence type="ECO:0000256" key="3">
    <source>
        <dbReference type="ARBA" id="ARBA00023157"/>
    </source>
</evidence>
<feature type="domain" description="HYR" evidence="4">
    <location>
        <begin position="139"/>
        <end position="219"/>
    </location>
</feature>
<dbReference type="PROSITE" id="PS50825">
    <property type="entry name" value="HYR"/>
    <property type="match status" value="4"/>
</dbReference>
<feature type="domain" description="HYR" evidence="4">
    <location>
        <begin position="302"/>
        <end position="381"/>
    </location>
</feature>
<dbReference type="InterPro" id="IPR006558">
    <property type="entry name" value="LamG-like"/>
</dbReference>
<dbReference type="GO" id="GO:0005975">
    <property type="term" value="P:carbohydrate metabolic process"/>
    <property type="evidence" value="ECO:0007669"/>
    <property type="project" value="UniProtKB-ARBA"/>
</dbReference>
<dbReference type="Pfam" id="PF02494">
    <property type="entry name" value="HYR"/>
    <property type="match status" value="5"/>
</dbReference>
<proteinExistence type="predicted"/>
<dbReference type="InterPro" id="IPR057078">
    <property type="entry name" value="HYR-4C"/>
</dbReference>
<feature type="domain" description="HYR" evidence="4">
    <location>
        <begin position="220"/>
        <end position="301"/>
    </location>
</feature>
<keyword evidence="3" id="KW-1015">Disulfide bond</keyword>
<dbReference type="PANTHER" id="PTHR24273:SF32">
    <property type="entry name" value="HYALIN"/>
    <property type="match status" value="1"/>
</dbReference>
<feature type="domain" description="HYR" evidence="4">
    <location>
        <begin position="58"/>
        <end position="138"/>
    </location>
</feature>
<feature type="non-terminal residue" evidence="5">
    <location>
        <position position="1"/>
    </location>
</feature>
<keyword evidence="6" id="KW-1185">Reference proteome</keyword>
<dbReference type="InterPro" id="IPR013783">
    <property type="entry name" value="Ig-like_fold"/>
</dbReference>
<dbReference type="SUPFAM" id="SSF49899">
    <property type="entry name" value="Concanavalin A-like lectins/glucanases"/>
    <property type="match status" value="1"/>
</dbReference>
<dbReference type="Gene3D" id="2.60.40.10">
    <property type="entry name" value="Immunoglobulins"/>
    <property type="match status" value="2"/>
</dbReference>
<dbReference type="GO" id="GO:0004553">
    <property type="term" value="F:hydrolase activity, hydrolyzing O-glycosyl compounds"/>
    <property type="evidence" value="ECO:0007669"/>
    <property type="project" value="UniProtKB-ARBA"/>
</dbReference>
<evidence type="ECO:0000259" key="4">
    <source>
        <dbReference type="PROSITE" id="PS50825"/>
    </source>
</evidence>
<dbReference type="Proteomes" id="UP000252249">
    <property type="component" value="Unassembled WGS sequence"/>
</dbReference>
<dbReference type="Pfam" id="PF23237">
    <property type="entry name" value="HYR_4C"/>
    <property type="match status" value="1"/>
</dbReference>
<name>A0A368P985_9FLAO</name>
<keyword evidence="2" id="KW-0677">Repeat</keyword>
<dbReference type="SMART" id="SM00560">
    <property type="entry name" value="LamGL"/>
    <property type="match status" value="1"/>
</dbReference>
<dbReference type="PANTHER" id="PTHR24273">
    <property type="entry name" value="FI04643P-RELATED"/>
    <property type="match status" value="1"/>
</dbReference>
<protein>
    <submittedName>
        <fullName evidence="5">HYR domain-containing protein</fullName>
    </submittedName>
</protein>
<sequence length="2116" mass="227533">SCIATSVALGAPTTADNCGVASVTNDAPATFPLGETTVTWTVTDNAGLTATCTQTVTVNDTTPPTITCPADLVISADTSCEATSVALGTPTIADNCGVASVTNDAPATFPLGETTVTWIVTDNAGLTATCTQTVTVNDTTPPTITCPADMTNIPVDSGTCAAVVNYTAPIGTDNCTGATTTQTTGLPSGSAFPVGTTTNTFVVTDIAGNTTTCSFNITVIDNELPNISCPVNINIDNDPGNCNAVVTWPNPTATDNCTGYTVTSSHSSGDTFPIGTTEVTYTITDASGNTATCSFNVTVEDNENPVITCPSDITIDSDPGNCDAIVTWTAPTATDNCAGFTVTSSHNPGDTFPLGTTTVTYTIIDASNNATNCSFNITVEDNEAPTASNPEDIIVQCLSDVPEPNITVVTDEADNCGSTTVIHIGDSASPSVNDGTIIRTYQIEDSNGNTTNVTQNIFINDTVAPVPDASSLPVIEVQCSVTLTPPTATDTCAGIITGTTATTTYSTQGEFTVIWVFDDGNGNTTEQGQTVIIKDTEAPATPSLPDLVGECSLTLIPPTTTDNCLGEITGTTSLTDLTITTVGTDVINWQFTDAAGNTIIVPQNIEVTDNAPIPELENLPPIVADGCQILDMSFFDTIPTATDGCNGSVITGTLGDDFVFPYSFSGTHSIDWVFTDSNGNVITQSQDITLNPIEVNGGTVTGTFNGSVFSNGIDISSCGEVINVDLNLIDQIGSIVQWEKFAVNDGVWEVVTNTTTNLQATFPVGALESTYYRVLVQTGTCFEYSNQFFIRALPPSDPPTVSSPDEDNKYCLGEQVNLLATSNYTAIQSVIPDSSGDFNQGQLNTQDPDGWLVDGFPNGFTAGGSATKPRNWSAKTCNNQVNGNIEYCSNEGKYAIAYGNYYELDHKGNLVYDGANPTTLETPIMDLTNAVSASLDFDQAYYFAFGDYANIEISTDGGVTYAPLRLMHAVNTAPINWWDAGTAESYVGSTPTEYNFETDNTSIDLSAYLEESEVRIKWSFTGTTDDSAWALDNIFINQEVVVETEIEWTDGIGDPEEPVIVEGETSVGFSFVPDAPGFHQYGGTALINGCRNYDEDGTALVDIYVTYSYAGENVSYLGSDCGKNRIQLNAYDNTKSATENAAKGAFTLPADCVNCDDPGTGDIGTWSLGTVSGNICGDGAFTTNNPTLYPDPKNDPDAIFTAEEGTYRLIWTVDGCSSEIEVKTINCNQIDFDGVDDHVDFKNENFHLDTGNFSIEAWVKPESITGTHTIFSKRDNRNNGGNNFGYDLSINSLGEVSFNVNQSASITSSPYRIDTDRWYHIALTFNTNRYKLYIDGVLIKDSSGNNPRANNLKAFLGATDDKVTNIPIKYFNGWIDEFRVWDLALSEDQIHEMMNQRISPSPLVTGNVQGNTIPLDINGLQWSNLSAYFQMEPENLACGYLVSTSSTIKGKLKNISTDQIRSAPLPYTSAANGTWNDVNIWAHPNVWDSPNSIGVDGTTKIDWNIVRTSHNISSGDKDITLLGLFVDSNELSMQDPSSTLNETNEGQMLWVTRYLNIDGKIDLVGESQLVQKRYKPTQVGESIFDNTSAGYIERDQQGTGNPFNYNYWGSPVAEGNASTNMVTNESTNQYSIGGVLRDGTTTVEIPFNRPISWTANNTAQASNPAQVSTRWLYTYANNTANTYSEWDFVSNTNLINIGLGFTMKGSGADGTEPFSGTTQNYVFVGIPNNGTIKNSIAGANEALIGNPYPSAIDANAFIDDNVHAINGEIYFWEHYFSNNTHVLRDYLGGYATYTKTGGNPAVTPPETVDGVIIAGGNGTKVPERYIPVGQGFFVKANNTGGNIVFKNSQRIGKREAVTGALNDGSLFFRNSESINNASSETSENLIKRVRLAFKSPEGAERYLLLGFTPNNEASDGYDYGYDAINADYFPSDMSFLIDNEKYVIQGTGVFSADKIYPLSIDLAITGTIEVRLTALENFNEAIDVFVYDSLLGTYTRINDDAFQIALDAGSYDNRYFISFQEEETLSIENEVISNIIVNYLNASNEIYINIPMAIDIKQVSLVNMLGQTVKTWNENNAPLSNECKIPVKKIAEGTYIIKIRTSENKLINKKVVVKQN</sequence>
<evidence type="ECO:0000256" key="2">
    <source>
        <dbReference type="ARBA" id="ARBA00022737"/>
    </source>
</evidence>
<reference evidence="5 6" key="1">
    <citation type="submission" date="2018-07" db="EMBL/GenBank/DDBJ databases">
        <title>Oceanihabitans testaceum sp. nov., isolated from marine sediment.</title>
        <authorList>
            <person name="Li C.-M."/>
        </authorList>
    </citation>
    <scope>NUCLEOTIDE SEQUENCE [LARGE SCALE GENOMIC DNA]</scope>
    <source>
        <strain evidence="5 6">S9-10</strain>
    </source>
</reference>
<dbReference type="Pfam" id="PF13385">
    <property type="entry name" value="Laminin_G_3"/>
    <property type="match status" value="1"/>
</dbReference>
<dbReference type="Gene3D" id="2.60.120.200">
    <property type="match status" value="1"/>
</dbReference>
<evidence type="ECO:0000256" key="1">
    <source>
        <dbReference type="ARBA" id="ARBA00022729"/>
    </source>
</evidence>
<dbReference type="EMBL" id="QPIG01000001">
    <property type="protein sequence ID" value="RCU58880.1"/>
    <property type="molecule type" value="Genomic_DNA"/>
</dbReference>
<comment type="caution">
    <text evidence="5">The sequence shown here is derived from an EMBL/GenBank/DDBJ whole genome shotgun (WGS) entry which is preliminary data.</text>
</comment>
<dbReference type="OrthoDB" id="2582440at2"/>
<dbReference type="InterPro" id="IPR003410">
    <property type="entry name" value="HYR_dom"/>
</dbReference>
<gene>
    <name evidence="5" type="ORF">DU428_05780</name>
</gene>
<evidence type="ECO:0000313" key="6">
    <source>
        <dbReference type="Proteomes" id="UP000252249"/>
    </source>
</evidence>
<keyword evidence="1" id="KW-0732">Signal</keyword>
<organism evidence="5 6">
    <name type="scientific">Oceanihabitans sediminis</name>
    <dbReference type="NCBI Taxonomy" id="1812012"/>
    <lineage>
        <taxon>Bacteria</taxon>
        <taxon>Pseudomonadati</taxon>
        <taxon>Bacteroidota</taxon>
        <taxon>Flavobacteriia</taxon>
        <taxon>Flavobacteriales</taxon>
        <taxon>Flavobacteriaceae</taxon>
        <taxon>Oceanihabitans</taxon>
    </lineage>
</organism>
<dbReference type="InterPro" id="IPR013320">
    <property type="entry name" value="ConA-like_dom_sf"/>
</dbReference>
<evidence type="ECO:0000313" key="5">
    <source>
        <dbReference type="EMBL" id="RCU58880.1"/>
    </source>
</evidence>
<accession>A0A368P985</accession>